<comment type="caution">
    <text evidence="10">The sequence shown here is derived from an EMBL/GenBank/DDBJ whole genome shotgun (WGS) entry which is preliminary data.</text>
</comment>
<keyword evidence="3" id="KW-1003">Cell membrane</keyword>
<dbReference type="Pfam" id="PF06472">
    <property type="entry name" value="ABC_membrane_2"/>
    <property type="match status" value="1"/>
</dbReference>
<dbReference type="SMART" id="SM00382">
    <property type="entry name" value="AAA"/>
    <property type="match status" value="1"/>
</dbReference>
<evidence type="ECO:0000256" key="2">
    <source>
        <dbReference type="ARBA" id="ARBA00022448"/>
    </source>
</evidence>
<dbReference type="PANTHER" id="PTHR11384">
    <property type="entry name" value="ATP-BINDING CASSETTE, SUB-FAMILY D MEMBER"/>
    <property type="match status" value="1"/>
</dbReference>
<name>A0A2A7S8Q7_BURGA</name>
<evidence type="ECO:0000256" key="7">
    <source>
        <dbReference type="ARBA" id="ARBA00022840"/>
    </source>
</evidence>
<keyword evidence="4" id="KW-0997">Cell inner membrane</keyword>
<dbReference type="RefSeq" id="WP_013696415.1">
    <property type="nucleotide sequence ID" value="NZ_CADEPO010000017.1"/>
</dbReference>
<dbReference type="InterPro" id="IPR050835">
    <property type="entry name" value="ABC_transporter_sub-D"/>
</dbReference>
<dbReference type="Pfam" id="PF00005">
    <property type="entry name" value="ABC_tran"/>
    <property type="match status" value="1"/>
</dbReference>
<evidence type="ECO:0000256" key="6">
    <source>
        <dbReference type="ARBA" id="ARBA00022741"/>
    </source>
</evidence>
<keyword evidence="2" id="KW-0813">Transport</keyword>
<dbReference type="InterPro" id="IPR003593">
    <property type="entry name" value="AAA+_ATPase"/>
</dbReference>
<dbReference type="Gene3D" id="1.20.1560.10">
    <property type="entry name" value="ABC transporter type 1, transmembrane domain"/>
    <property type="match status" value="1"/>
</dbReference>
<dbReference type="PROSITE" id="PS50893">
    <property type="entry name" value="ABC_TRANSPORTER_2"/>
    <property type="match status" value="1"/>
</dbReference>
<evidence type="ECO:0000256" key="5">
    <source>
        <dbReference type="ARBA" id="ARBA00022692"/>
    </source>
</evidence>
<dbReference type="InterPro" id="IPR027417">
    <property type="entry name" value="P-loop_NTPase"/>
</dbReference>
<dbReference type="Proteomes" id="UP000220629">
    <property type="component" value="Unassembled WGS sequence"/>
</dbReference>
<accession>A0A2A7S8Q7</accession>
<dbReference type="InterPro" id="IPR003439">
    <property type="entry name" value="ABC_transporter-like_ATP-bd"/>
</dbReference>
<evidence type="ECO:0000313" key="10">
    <source>
        <dbReference type="EMBL" id="PEH39823.1"/>
    </source>
</evidence>
<evidence type="ECO:0000313" key="11">
    <source>
        <dbReference type="Proteomes" id="UP000220629"/>
    </source>
</evidence>
<proteinExistence type="predicted"/>
<dbReference type="EMBL" id="PDDY01000004">
    <property type="protein sequence ID" value="PEH39823.1"/>
    <property type="molecule type" value="Genomic_DNA"/>
</dbReference>
<dbReference type="Gene3D" id="3.40.50.300">
    <property type="entry name" value="P-loop containing nucleotide triphosphate hydrolases"/>
    <property type="match status" value="1"/>
</dbReference>
<gene>
    <name evidence="10" type="ORF">CRM94_36925</name>
</gene>
<dbReference type="GO" id="GO:0016887">
    <property type="term" value="F:ATP hydrolysis activity"/>
    <property type="evidence" value="ECO:0007669"/>
    <property type="project" value="InterPro"/>
</dbReference>
<dbReference type="PANTHER" id="PTHR11384:SF59">
    <property type="entry name" value="LYSOSOMAL COBALAMIN TRANSPORTER ABCD4"/>
    <property type="match status" value="1"/>
</dbReference>
<keyword evidence="9" id="KW-0472">Membrane</keyword>
<dbReference type="PROSITE" id="PS50929">
    <property type="entry name" value="ABC_TM1F"/>
    <property type="match status" value="1"/>
</dbReference>
<dbReference type="GO" id="GO:0005886">
    <property type="term" value="C:plasma membrane"/>
    <property type="evidence" value="ECO:0007669"/>
    <property type="project" value="UniProtKB-SubCell"/>
</dbReference>
<keyword evidence="7 10" id="KW-0067">ATP-binding</keyword>
<protein>
    <submittedName>
        <fullName evidence="10">ABC transporter ATP-binding protein</fullName>
    </submittedName>
</protein>
<keyword evidence="6" id="KW-0547">Nucleotide-binding</keyword>
<keyword evidence="5" id="KW-0812">Transmembrane</keyword>
<reference evidence="11" key="1">
    <citation type="submission" date="2017-09" db="EMBL/GenBank/DDBJ databases">
        <title>FDA dAtabase for Regulatory Grade micrObial Sequences (FDA-ARGOS): Supporting development and validation of Infectious Disease Dx tests.</title>
        <authorList>
            <person name="Minogue T."/>
            <person name="Wolcott M."/>
            <person name="Wasieloski L."/>
            <person name="Aguilar W."/>
            <person name="Moore D."/>
            <person name="Tallon L."/>
            <person name="Sadzewicz L."/>
            <person name="Ott S."/>
            <person name="Zhao X."/>
            <person name="Nagaraj S."/>
            <person name="Vavikolanu K."/>
            <person name="Aluvathingal J."/>
            <person name="Nadendla S."/>
            <person name="Sichtig H."/>
        </authorList>
    </citation>
    <scope>NUCLEOTIDE SEQUENCE [LARGE SCALE GENOMIC DNA]</scope>
    <source>
        <strain evidence="11">FDAARGOS_390</strain>
    </source>
</reference>
<evidence type="ECO:0000256" key="9">
    <source>
        <dbReference type="ARBA" id="ARBA00023136"/>
    </source>
</evidence>
<dbReference type="SUPFAM" id="SSF52540">
    <property type="entry name" value="P-loop containing nucleoside triphosphate hydrolases"/>
    <property type="match status" value="1"/>
</dbReference>
<evidence type="ECO:0000256" key="3">
    <source>
        <dbReference type="ARBA" id="ARBA00022475"/>
    </source>
</evidence>
<evidence type="ECO:0000256" key="8">
    <source>
        <dbReference type="ARBA" id="ARBA00022989"/>
    </source>
</evidence>
<keyword evidence="8" id="KW-1133">Transmembrane helix</keyword>
<dbReference type="GO" id="GO:0005524">
    <property type="term" value="F:ATP binding"/>
    <property type="evidence" value="ECO:0007669"/>
    <property type="project" value="UniProtKB-KW"/>
</dbReference>
<dbReference type="OMA" id="DIQAGHF"/>
<dbReference type="SUPFAM" id="SSF90123">
    <property type="entry name" value="ABC transporter transmembrane region"/>
    <property type="match status" value="1"/>
</dbReference>
<evidence type="ECO:0000256" key="4">
    <source>
        <dbReference type="ARBA" id="ARBA00022519"/>
    </source>
</evidence>
<dbReference type="AlphaFoldDB" id="A0A2A7S8Q7"/>
<dbReference type="InterPro" id="IPR036640">
    <property type="entry name" value="ABC1_TM_sf"/>
</dbReference>
<sequence length="585" mass="65114">MTPSSPAARAANDAPPDDARISAWSLIKPYWVSSEWKLAWSLLIAIIAMNLTVVWINVRLNAWNGAFYNALQQKNAAQVPHLLMIFAGYAFSFIIIAVYSRYLRQLLGFRWRQWITTQALDDWFGDRAFYRIERDRLADNPDQRITDDLNSLATSTLSLTLDLLSTVVTLFSFIVILWSIAGAATISLGGTSFVIPGYMVWAAAIYALIGSYVTYKAGHPLVSITYQQQRVEADLRFGLIRIRENAEQIAFYDGMSRERQGALDLFGHIRENWRRVMSITKRMTFVISFYAQLANIFPIAVASPRYFAGAYSFGVLMQIVGAFGTVSDSFSWFVNSYGTLVDWRATVNRLREFKRVTRASHLKESMSPATEHGGINLHYVDAQNLATHGLRLALPDGKPLSRIEDISIEPGSRWLVRGPSGAGKSTLMRAMAGLWPFGEGAIDAPVGAAMMFVPQRSYLPIGTLKGALAYPSAVERFSDEDCRAALRDSGLEDYAGRLEESGHWTQILSPGEQQRLAGARVLLHKPDFLFLDEATSALDAENEAHLYGLLAARLPGAAIVSIAHRESLAQFHDRTLEVRRDEAAA</sequence>
<dbReference type="InterPro" id="IPR011527">
    <property type="entry name" value="ABC1_TM_dom"/>
</dbReference>
<evidence type="ECO:0000256" key="1">
    <source>
        <dbReference type="ARBA" id="ARBA00004651"/>
    </source>
</evidence>
<dbReference type="GO" id="GO:0140359">
    <property type="term" value="F:ABC-type transporter activity"/>
    <property type="evidence" value="ECO:0007669"/>
    <property type="project" value="InterPro"/>
</dbReference>
<organism evidence="10 11">
    <name type="scientific">Burkholderia gladioli</name>
    <name type="common">Pseudomonas marginata</name>
    <name type="synonym">Phytomonas marginata</name>
    <dbReference type="NCBI Taxonomy" id="28095"/>
    <lineage>
        <taxon>Bacteria</taxon>
        <taxon>Pseudomonadati</taxon>
        <taxon>Pseudomonadota</taxon>
        <taxon>Betaproteobacteria</taxon>
        <taxon>Burkholderiales</taxon>
        <taxon>Burkholderiaceae</taxon>
        <taxon>Burkholderia</taxon>
    </lineage>
</organism>
<comment type="subcellular location">
    <subcellularLocation>
        <location evidence="1">Cell membrane</location>
        <topology evidence="1">Multi-pass membrane protein</topology>
    </subcellularLocation>
</comment>
<dbReference type="CDD" id="cd03223">
    <property type="entry name" value="ABCD_peroxisomal_ALDP"/>
    <property type="match status" value="1"/>
</dbReference>